<evidence type="ECO:0000256" key="1">
    <source>
        <dbReference type="SAM" id="Phobius"/>
    </source>
</evidence>
<dbReference type="STRING" id="394193.SAMN04489732_11241"/>
<accession>A0A1H8YAD5</accession>
<dbReference type="AlphaFoldDB" id="A0A1H8YAD5"/>
<proteinExistence type="predicted"/>
<sequence length="661" mass="74449">MTEDATGADIDNQNVASENAHVEQQIGVQYVDTVLHGATIYTVGEWDTAERKHEVALAYLTGGLPRRAEDLFRTIVFNSDPSTERAYYYVLSVLSERGFGDLTPDQAADLRDAWKVCGPSPEDDWTRALHVVRSLLDDVQSNNNDGSFTAVTAFGYLPAERQDEISRHLSLLVGGVTEQRLDAERKHEIGAERFSGNRVDRAWKFFEPPPAVPTRYQAPTFPPDLNERRPAIIGGVVTALFFAGLFFGPLTLPFWGGLVLLVTGCSVMVRYGIEHTAHPLYAALRRDAGPEAERASKTAVDKLIERCFRDARPEYSEDWPQYAGGYCARLKRRFNAEFGYSNEPIRPLKWLVDWHARRVAQQWPHHDPHFQPVPDAPVDARRWRAAGALLAMAGAALLLLAAQRWEVVPLAVGGWFALPAVVEVFATRRADQLLSAEADALLDEEMAEYRRWREELADCPTDGEMARWLALDKAYLKTEALRRGNIGEKDLVSHVVINQHAPGGRRGAVLHGPPRYTAYHVTVILLTQYGVRSSRVYLNFITGEDKNENWDAFGYDRIASASLTMREKPVKKSPDKPEHTVRYREFRLRLLDGAEILNITERLDVENDTEVDNEAEMDRLAAATSGMDTALPILEAVAHQGRDWIEFERNRRNAWAHARSD</sequence>
<dbReference type="Proteomes" id="UP000198582">
    <property type="component" value="Unassembled WGS sequence"/>
</dbReference>
<evidence type="ECO:0000313" key="2">
    <source>
        <dbReference type="EMBL" id="SEP48448.1"/>
    </source>
</evidence>
<protein>
    <submittedName>
        <fullName evidence="2">Uncharacterized protein</fullName>
    </submittedName>
</protein>
<dbReference type="OrthoDB" id="4501073at2"/>
<dbReference type="RefSeq" id="WP_091620736.1">
    <property type="nucleotide sequence ID" value="NZ_FOEF01000012.1"/>
</dbReference>
<keyword evidence="1" id="KW-0812">Transmembrane</keyword>
<keyword evidence="1" id="KW-1133">Transmembrane helix</keyword>
<name>A0A1H8YAD5_9PSEU</name>
<keyword evidence="3" id="KW-1185">Reference proteome</keyword>
<reference evidence="2 3" key="1">
    <citation type="submission" date="2016-10" db="EMBL/GenBank/DDBJ databases">
        <authorList>
            <person name="de Groot N.N."/>
        </authorList>
    </citation>
    <scope>NUCLEOTIDE SEQUENCE [LARGE SCALE GENOMIC DNA]</scope>
    <source>
        <strain evidence="2 3">DSM 44993</strain>
    </source>
</reference>
<keyword evidence="1" id="KW-0472">Membrane</keyword>
<evidence type="ECO:0000313" key="3">
    <source>
        <dbReference type="Proteomes" id="UP000198582"/>
    </source>
</evidence>
<dbReference type="EMBL" id="FOEF01000012">
    <property type="protein sequence ID" value="SEP48448.1"/>
    <property type="molecule type" value="Genomic_DNA"/>
</dbReference>
<feature type="transmembrane region" description="Helical" evidence="1">
    <location>
        <begin position="383"/>
        <end position="401"/>
    </location>
</feature>
<gene>
    <name evidence="2" type="ORF">SAMN04489732_11241</name>
</gene>
<organism evidence="2 3">
    <name type="scientific">Amycolatopsis saalfeldensis</name>
    <dbReference type="NCBI Taxonomy" id="394193"/>
    <lineage>
        <taxon>Bacteria</taxon>
        <taxon>Bacillati</taxon>
        <taxon>Actinomycetota</taxon>
        <taxon>Actinomycetes</taxon>
        <taxon>Pseudonocardiales</taxon>
        <taxon>Pseudonocardiaceae</taxon>
        <taxon>Amycolatopsis</taxon>
    </lineage>
</organism>